<feature type="transmembrane region" description="Helical" evidence="1">
    <location>
        <begin position="7"/>
        <end position="25"/>
    </location>
</feature>
<gene>
    <name evidence="2" type="ORF">QOZ98_001195</name>
</gene>
<name>A0ABU0GSM8_9BACL</name>
<keyword evidence="1" id="KW-1133">Transmembrane helix</keyword>
<organism evidence="2 3">
    <name type="scientific">Planomicrobium stackebrandtii</name>
    <dbReference type="NCBI Taxonomy" id="253160"/>
    <lineage>
        <taxon>Bacteria</taxon>
        <taxon>Bacillati</taxon>
        <taxon>Bacillota</taxon>
        <taxon>Bacilli</taxon>
        <taxon>Bacillales</taxon>
        <taxon>Caryophanaceae</taxon>
        <taxon>Planomicrobium</taxon>
    </lineage>
</organism>
<proteinExistence type="predicted"/>
<sequence>MRQKIKPGVAILILASLAAVIWVFFSFQKDNRLAAEYIEEKYGMEVEIISETQPNFVDGHSYEMAFKEQEDLVFTVTEHEENYATIYRDDYKPLHKAYEAQQKAESLMPQLEELGFTAPPEGALIEQVVKNTITDEAVRWLGLGTENSFETIELAEIEALTKLLELVREQNIDVHIINVSDGQKGNGVAMDLREMDEVQSIEEVAAYINVSILSELGPAGERMQAKWQESAIQSETERFRFYDEWNDQWISCHQANDAGDCINLLANITFAPGELSRQNPHLEEDLDAIFDFFDSIRPKLIAVDLVMVDPEREGNPVRFFLREREQYASTEELIKDLVKD</sequence>
<protein>
    <submittedName>
        <fullName evidence="2">Uncharacterized protein</fullName>
    </submittedName>
</protein>
<keyword evidence="1" id="KW-0472">Membrane</keyword>
<dbReference type="Proteomes" id="UP001241988">
    <property type="component" value="Unassembled WGS sequence"/>
</dbReference>
<dbReference type="RefSeq" id="WP_308786544.1">
    <property type="nucleotide sequence ID" value="NZ_JAUSWB010000002.1"/>
</dbReference>
<reference evidence="2 3" key="1">
    <citation type="submission" date="2023-07" db="EMBL/GenBank/DDBJ databases">
        <title>Genomic Encyclopedia of Type Strains, Phase IV (KMG-IV): sequencing the most valuable type-strain genomes for metagenomic binning, comparative biology and taxonomic classification.</title>
        <authorList>
            <person name="Goeker M."/>
        </authorList>
    </citation>
    <scope>NUCLEOTIDE SEQUENCE [LARGE SCALE GENOMIC DNA]</scope>
    <source>
        <strain evidence="2 3">DSM 16419</strain>
    </source>
</reference>
<comment type="caution">
    <text evidence="2">The sequence shown here is derived from an EMBL/GenBank/DDBJ whole genome shotgun (WGS) entry which is preliminary data.</text>
</comment>
<keyword evidence="1" id="KW-0812">Transmembrane</keyword>
<evidence type="ECO:0000313" key="2">
    <source>
        <dbReference type="EMBL" id="MDQ0428369.1"/>
    </source>
</evidence>
<dbReference type="EMBL" id="JAUSWB010000002">
    <property type="protein sequence ID" value="MDQ0428369.1"/>
    <property type="molecule type" value="Genomic_DNA"/>
</dbReference>
<accession>A0ABU0GSM8</accession>
<evidence type="ECO:0000313" key="3">
    <source>
        <dbReference type="Proteomes" id="UP001241988"/>
    </source>
</evidence>
<keyword evidence="3" id="KW-1185">Reference proteome</keyword>
<evidence type="ECO:0000256" key="1">
    <source>
        <dbReference type="SAM" id="Phobius"/>
    </source>
</evidence>